<evidence type="ECO:0000313" key="2">
    <source>
        <dbReference type="Proteomes" id="UP000193834"/>
    </source>
</evidence>
<proteinExistence type="predicted"/>
<dbReference type="STRING" id="1852522.SAMN06295960_0945"/>
<gene>
    <name evidence="1" type="ORF">SAMN06295960_0945</name>
</gene>
<dbReference type="EMBL" id="FXAZ01000001">
    <property type="protein sequence ID" value="SMG19721.1"/>
    <property type="molecule type" value="Genomic_DNA"/>
</dbReference>
<evidence type="ECO:0000313" key="1">
    <source>
        <dbReference type="EMBL" id="SMG19721.1"/>
    </source>
</evidence>
<organism evidence="1 2">
    <name type="scientific">Paenibacillus aquistagni</name>
    <dbReference type="NCBI Taxonomy" id="1852522"/>
    <lineage>
        <taxon>Bacteria</taxon>
        <taxon>Bacillati</taxon>
        <taxon>Bacillota</taxon>
        <taxon>Bacilli</taxon>
        <taxon>Bacillales</taxon>
        <taxon>Paenibacillaceae</taxon>
        <taxon>Paenibacillus</taxon>
    </lineage>
</organism>
<protein>
    <submittedName>
        <fullName evidence="1">Uncharacterized protein</fullName>
    </submittedName>
</protein>
<keyword evidence="2" id="KW-1185">Reference proteome</keyword>
<sequence length="64" mass="7487">MKALKRYRKDGKKYNGFIFRVEEKDLPAYFGHYAGATTKDQFEKPIDTLKVLGEEIRIASLFDQ</sequence>
<accession>A0A1X7IXQ0</accession>
<dbReference type="AlphaFoldDB" id="A0A1X7IXQ0"/>
<reference evidence="1 2" key="1">
    <citation type="submission" date="2017-04" db="EMBL/GenBank/DDBJ databases">
        <authorList>
            <person name="Afonso C.L."/>
            <person name="Miller P.J."/>
            <person name="Scott M.A."/>
            <person name="Spackman E."/>
            <person name="Goraichik I."/>
            <person name="Dimitrov K.M."/>
            <person name="Suarez D.L."/>
            <person name="Swayne D.E."/>
        </authorList>
    </citation>
    <scope>NUCLEOTIDE SEQUENCE [LARGE SCALE GENOMIC DNA]</scope>
    <source>
        <strain evidence="1 2">11</strain>
    </source>
</reference>
<dbReference type="Proteomes" id="UP000193834">
    <property type="component" value="Unassembled WGS sequence"/>
</dbReference>
<name>A0A1X7IXQ0_9BACL</name>